<gene>
    <name evidence="2" type="ORF">SAMN04487891_105116</name>
    <name evidence="3" type="ORF">SAMN05216293_2718</name>
</gene>
<name>A0A1M6Y4U3_9FLAO</name>
<keyword evidence="1" id="KW-0472">Membrane</keyword>
<evidence type="ECO:0000313" key="4">
    <source>
        <dbReference type="Proteomes" id="UP000184031"/>
    </source>
</evidence>
<reference evidence="3 4" key="1">
    <citation type="submission" date="2016-11" db="EMBL/GenBank/DDBJ databases">
        <authorList>
            <person name="Varghese N."/>
            <person name="Submissions S."/>
        </authorList>
    </citation>
    <scope>NUCLEOTIDE SEQUENCE [LARGE SCALE GENOMIC DNA]</scope>
    <source>
        <strain evidence="3 4">CGMCC 1.12174</strain>
        <strain evidence="2 5">DSM 26351</strain>
    </source>
</reference>
<keyword evidence="5" id="KW-1185">Reference proteome</keyword>
<dbReference type="OrthoDB" id="7058863at2"/>
<dbReference type="Proteomes" id="UP000184031">
    <property type="component" value="Unassembled WGS sequence"/>
</dbReference>
<evidence type="ECO:0000313" key="2">
    <source>
        <dbReference type="EMBL" id="SFC05333.1"/>
    </source>
</evidence>
<keyword evidence="1" id="KW-0812">Transmembrane</keyword>
<feature type="transmembrane region" description="Helical" evidence="1">
    <location>
        <begin position="6"/>
        <end position="27"/>
    </location>
</feature>
<evidence type="ECO:0000313" key="5">
    <source>
        <dbReference type="Proteomes" id="UP000198940"/>
    </source>
</evidence>
<dbReference type="AlphaFoldDB" id="A0A1M6Y4U3"/>
<dbReference type="EMBL" id="FOKU01000005">
    <property type="protein sequence ID" value="SFC05333.1"/>
    <property type="molecule type" value="Genomic_DNA"/>
</dbReference>
<keyword evidence="1" id="KW-1133">Transmembrane helix</keyword>
<dbReference type="EMBL" id="FRAT01000007">
    <property type="protein sequence ID" value="SHL13015.1"/>
    <property type="molecule type" value="Genomic_DNA"/>
</dbReference>
<dbReference type="RefSeq" id="WP_072880747.1">
    <property type="nucleotide sequence ID" value="NZ_FOKU01000005.1"/>
</dbReference>
<evidence type="ECO:0000256" key="1">
    <source>
        <dbReference type="SAM" id="Phobius"/>
    </source>
</evidence>
<evidence type="ECO:0000313" key="3">
    <source>
        <dbReference type="EMBL" id="SHL13015.1"/>
    </source>
</evidence>
<protein>
    <submittedName>
        <fullName evidence="3">Uncharacterized protein</fullName>
    </submittedName>
</protein>
<comment type="caution">
    <text evidence="3">The sequence shown here is derived from an EMBL/GenBank/DDBJ whole genome shotgun (WGS) entry which is preliminary data.</text>
</comment>
<accession>A0A1M6Y4U3</accession>
<sequence length="257" mass="29753">MGDLKGIIEVIVAIATVFSLVVIWLTLKEMKIQRKKSYEPCIIPLNFEVHYLCNYPKTLLPIKKYLNVDNIKINSSLESPFLTLKNIGQGVAKDISIKIFWKVEYQKYLATLKSKFDKLNVALDLKVDANSCWLNVDEERKVLSGGNYPYENNHNQNFDYLPPIRDQHEEIKLEFPSSVNLVLELSILLIECLPNSNKKKAFNQLQNCFEPRLEINYKDSLGGKFSSCYTLSIKKSEVRMQSDVDGKIYKLMFERKI</sequence>
<proteinExistence type="predicted"/>
<organism evidence="3 4">
    <name type="scientific">Flagellimonas taeanensis</name>
    <dbReference type="NCBI Taxonomy" id="1005926"/>
    <lineage>
        <taxon>Bacteria</taxon>
        <taxon>Pseudomonadati</taxon>
        <taxon>Bacteroidota</taxon>
        <taxon>Flavobacteriia</taxon>
        <taxon>Flavobacteriales</taxon>
        <taxon>Flavobacteriaceae</taxon>
        <taxon>Flagellimonas</taxon>
    </lineage>
</organism>
<dbReference type="Proteomes" id="UP000198940">
    <property type="component" value="Unassembled WGS sequence"/>
</dbReference>